<sequence length="77" mass="8603">MSDDEYQALERRLAKAALTKQALPEPKALAAKVVKQDKSKELVRLGVHGVFSMLLTLFAPLMMSHSKKLLKKKVKAQ</sequence>
<gene>
    <name evidence="2" type="ORF">FX988_00489</name>
</gene>
<name>A0A857JH68_9ALTE</name>
<dbReference type="OrthoDB" id="6388455at2"/>
<dbReference type="Proteomes" id="UP000464524">
    <property type="component" value="Chromosome"/>
</dbReference>
<keyword evidence="1" id="KW-1133">Transmembrane helix</keyword>
<dbReference type="KEGG" id="pmes:FX988_00489"/>
<dbReference type="EMBL" id="CP047656">
    <property type="protein sequence ID" value="QHJ10277.1"/>
    <property type="molecule type" value="Genomic_DNA"/>
</dbReference>
<evidence type="ECO:0000313" key="3">
    <source>
        <dbReference type="Proteomes" id="UP000464524"/>
    </source>
</evidence>
<reference evidence="2 3" key="1">
    <citation type="submission" date="2019-12" db="EMBL/GenBank/DDBJ databases">
        <title>Genome sequencing and assembly of endphytes of Porphyra tenera.</title>
        <authorList>
            <person name="Park J.M."/>
            <person name="Shin R."/>
            <person name="Jo S.H."/>
        </authorList>
    </citation>
    <scope>NUCLEOTIDE SEQUENCE [LARGE SCALE GENOMIC DNA]</scope>
    <source>
        <strain evidence="2 3">GPM4</strain>
    </source>
</reference>
<keyword evidence="1" id="KW-0472">Membrane</keyword>
<dbReference type="AlphaFoldDB" id="A0A857JH68"/>
<organism evidence="2 3">
    <name type="scientific">Paraglaciecola mesophila</name>
    <dbReference type="NCBI Taxonomy" id="197222"/>
    <lineage>
        <taxon>Bacteria</taxon>
        <taxon>Pseudomonadati</taxon>
        <taxon>Pseudomonadota</taxon>
        <taxon>Gammaproteobacteria</taxon>
        <taxon>Alteromonadales</taxon>
        <taxon>Alteromonadaceae</taxon>
        <taxon>Paraglaciecola</taxon>
    </lineage>
</organism>
<dbReference type="RefSeq" id="WP_160178177.1">
    <property type="nucleotide sequence ID" value="NZ_CP047656.1"/>
</dbReference>
<evidence type="ECO:0000313" key="2">
    <source>
        <dbReference type="EMBL" id="QHJ10277.1"/>
    </source>
</evidence>
<accession>A0A857JH68</accession>
<proteinExistence type="predicted"/>
<feature type="transmembrane region" description="Helical" evidence="1">
    <location>
        <begin position="45"/>
        <end position="63"/>
    </location>
</feature>
<protein>
    <submittedName>
        <fullName evidence="2">Uncharacterized protein</fullName>
    </submittedName>
</protein>
<evidence type="ECO:0000256" key="1">
    <source>
        <dbReference type="SAM" id="Phobius"/>
    </source>
</evidence>
<keyword evidence="3" id="KW-1185">Reference proteome</keyword>
<keyword evidence="1" id="KW-0812">Transmembrane</keyword>